<evidence type="ECO:0000256" key="4">
    <source>
        <dbReference type="ARBA" id="ARBA00022801"/>
    </source>
</evidence>
<comment type="cofactor">
    <cofactor evidence="1 7">
        <name>Zn(2+)</name>
        <dbReference type="ChEBI" id="CHEBI:29105"/>
    </cofactor>
</comment>
<dbReference type="PROSITE" id="PS00903">
    <property type="entry name" value="CYT_DCMP_DEAMINASES_1"/>
    <property type="match status" value="1"/>
</dbReference>
<dbReference type="AlphaFoldDB" id="A0A0F9Z0T3"/>
<dbReference type="Pfam" id="PF00383">
    <property type="entry name" value="dCMP_cyt_deam_1"/>
    <property type="match status" value="1"/>
</dbReference>
<sequence length="177" mass="19960">MVQSKNYMKKLKKQLKKSSDYIRPSWDEYFLEIMKSVSKRATCDRGRASAVFVKDKQILVTGYVGSPIGLPHCDEVGHQMKKTIHEDGTITDHCVRTVHAEQNAICQAAKRGVSLDGATVYVNMTPCRVCAMLLINSGIKRVVAEKKYHAGAESEKMFRKSGIKLEFISTEIVEYKK</sequence>
<dbReference type="PANTHER" id="PTHR11086:SF18">
    <property type="entry name" value="DEOXYCYTIDYLATE DEAMINASE"/>
    <property type="match status" value="1"/>
</dbReference>
<dbReference type="InterPro" id="IPR015517">
    <property type="entry name" value="dCMP_deaminase-rel"/>
</dbReference>
<accession>A0A0F9Z0T3</accession>
<feature type="binding site" evidence="7">
    <location>
        <position position="130"/>
    </location>
    <ligand>
        <name>Zn(2+)</name>
        <dbReference type="ChEBI" id="CHEBI:29105"/>
        <note>catalytic</note>
    </ligand>
</feature>
<proteinExistence type="inferred from homology"/>
<dbReference type="GO" id="GO:0005737">
    <property type="term" value="C:cytoplasm"/>
    <property type="evidence" value="ECO:0007669"/>
    <property type="project" value="TreeGrafter"/>
</dbReference>
<feature type="binding site" evidence="7">
    <location>
        <position position="99"/>
    </location>
    <ligand>
        <name>Zn(2+)</name>
        <dbReference type="ChEBI" id="CHEBI:29105"/>
        <note>catalytic</note>
    </ligand>
</feature>
<dbReference type="EMBL" id="LBOI01000001">
    <property type="protein sequence ID" value="KKP32271.1"/>
    <property type="molecule type" value="Genomic_DNA"/>
</dbReference>
<organism evidence="9 10">
    <name type="scientific">Candidatus Woesebacteria bacterium GW2011_GWC2_31_9</name>
    <dbReference type="NCBI Taxonomy" id="1618586"/>
    <lineage>
        <taxon>Bacteria</taxon>
        <taxon>Candidatus Woeseibacteriota</taxon>
    </lineage>
</organism>
<dbReference type="Proteomes" id="UP000034803">
    <property type="component" value="Unassembled WGS sequence"/>
</dbReference>
<dbReference type="PIRSF" id="PIRSF006019">
    <property type="entry name" value="dCMP_deaminase"/>
    <property type="match status" value="1"/>
</dbReference>
<dbReference type="SUPFAM" id="SSF53927">
    <property type="entry name" value="Cytidine deaminase-like"/>
    <property type="match status" value="1"/>
</dbReference>
<evidence type="ECO:0000256" key="2">
    <source>
        <dbReference type="ARBA" id="ARBA00006576"/>
    </source>
</evidence>
<keyword evidence="3 7" id="KW-0479">Metal-binding</keyword>
<evidence type="ECO:0000313" key="9">
    <source>
        <dbReference type="EMBL" id="KKP32271.1"/>
    </source>
</evidence>
<evidence type="ECO:0000256" key="3">
    <source>
        <dbReference type="ARBA" id="ARBA00022723"/>
    </source>
</evidence>
<dbReference type="GO" id="GO:0006220">
    <property type="term" value="P:pyrimidine nucleotide metabolic process"/>
    <property type="evidence" value="ECO:0007669"/>
    <property type="project" value="InterPro"/>
</dbReference>
<keyword evidence="5 7" id="KW-0862">Zinc</keyword>
<reference evidence="9 10" key="1">
    <citation type="journal article" date="2015" name="Nature">
        <title>rRNA introns, odd ribosomes, and small enigmatic genomes across a large radiation of phyla.</title>
        <authorList>
            <person name="Brown C.T."/>
            <person name="Hug L.A."/>
            <person name="Thomas B.C."/>
            <person name="Sharon I."/>
            <person name="Castelle C.J."/>
            <person name="Singh A."/>
            <person name="Wilkins M.J."/>
            <person name="Williams K.H."/>
            <person name="Banfield J.F."/>
        </authorList>
    </citation>
    <scope>NUCLEOTIDE SEQUENCE [LARGE SCALE GENOMIC DNA]</scope>
</reference>
<gene>
    <name evidence="9" type="ORF">UR21_C0001G0067</name>
</gene>
<dbReference type="InterPro" id="IPR035105">
    <property type="entry name" value="Deoxycytidylate_deaminase_dom"/>
</dbReference>
<dbReference type="PROSITE" id="PS51747">
    <property type="entry name" value="CYT_DCMP_DEAMINASES_2"/>
    <property type="match status" value="1"/>
</dbReference>
<feature type="active site" description="Proton donor" evidence="6">
    <location>
        <position position="101"/>
    </location>
</feature>
<dbReference type="CDD" id="cd01286">
    <property type="entry name" value="deoxycytidylate_deaminase"/>
    <property type="match status" value="1"/>
</dbReference>
<dbReference type="InterPro" id="IPR016473">
    <property type="entry name" value="dCMP_deaminase"/>
</dbReference>
<name>A0A0F9Z0T3_9BACT</name>
<protein>
    <submittedName>
        <fullName evidence="9">CMP/dCMP deaminase, zinc-binding protein</fullName>
    </submittedName>
</protein>
<comment type="similarity">
    <text evidence="2">Belongs to the cytidine and deoxycytidylate deaminase family.</text>
</comment>
<dbReference type="PANTHER" id="PTHR11086">
    <property type="entry name" value="DEOXYCYTIDYLATE DEAMINASE-RELATED"/>
    <property type="match status" value="1"/>
</dbReference>
<dbReference type="InterPro" id="IPR016192">
    <property type="entry name" value="APOBEC/CMP_deaminase_Zn-bd"/>
</dbReference>
<comment type="caution">
    <text evidence="9">The sequence shown here is derived from an EMBL/GenBank/DDBJ whole genome shotgun (WGS) entry which is preliminary data.</text>
</comment>
<feature type="binding site" evidence="7">
    <location>
        <position position="127"/>
    </location>
    <ligand>
        <name>Zn(2+)</name>
        <dbReference type="ChEBI" id="CHEBI:29105"/>
        <note>catalytic</note>
    </ligand>
</feature>
<evidence type="ECO:0000256" key="6">
    <source>
        <dbReference type="PIRSR" id="PIRSR006019-1"/>
    </source>
</evidence>
<feature type="domain" description="CMP/dCMP-type deaminase" evidence="8">
    <location>
        <begin position="25"/>
        <end position="165"/>
    </location>
</feature>
<evidence type="ECO:0000259" key="8">
    <source>
        <dbReference type="PROSITE" id="PS51747"/>
    </source>
</evidence>
<evidence type="ECO:0000256" key="5">
    <source>
        <dbReference type="ARBA" id="ARBA00022833"/>
    </source>
</evidence>
<dbReference type="Gene3D" id="3.40.140.10">
    <property type="entry name" value="Cytidine Deaminase, domain 2"/>
    <property type="match status" value="1"/>
</dbReference>
<dbReference type="GO" id="GO:0008270">
    <property type="term" value="F:zinc ion binding"/>
    <property type="evidence" value="ECO:0007669"/>
    <property type="project" value="InterPro"/>
</dbReference>
<dbReference type="InterPro" id="IPR016193">
    <property type="entry name" value="Cytidine_deaminase-like"/>
</dbReference>
<dbReference type="GO" id="GO:0004132">
    <property type="term" value="F:dCMP deaminase activity"/>
    <property type="evidence" value="ECO:0007669"/>
    <property type="project" value="InterPro"/>
</dbReference>
<dbReference type="InterPro" id="IPR002125">
    <property type="entry name" value="CMP_dCMP_dom"/>
</dbReference>
<keyword evidence="4" id="KW-0378">Hydrolase</keyword>
<evidence type="ECO:0000256" key="7">
    <source>
        <dbReference type="PIRSR" id="PIRSR006019-2"/>
    </source>
</evidence>
<evidence type="ECO:0000256" key="1">
    <source>
        <dbReference type="ARBA" id="ARBA00001947"/>
    </source>
</evidence>
<evidence type="ECO:0000313" key="10">
    <source>
        <dbReference type="Proteomes" id="UP000034803"/>
    </source>
</evidence>